<feature type="non-terminal residue" evidence="2">
    <location>
        <position position="406"/>
    </location>
</feature>
<dbReference type="eggNOG" id="KOG3666">
    <property type="taxonomic scope" value="Eukaryota"/>
</dbReference>
<evidence type="ECO:0000313" key="2">
    <source>
        <dbReference type="EMBL" id="EGR32385.1"/>
    </source>
</evidence>
<name>G0QQV5_ICHMU</name>
<dbReference type="RefSeq" id="XP_004035871.1">
    <property type="nucleotide sequence ID" value="XM_004035823.1"/>
</dbReference>
<protein>
    <submittedName>
        <fullName evidence="2">Uncharacterized protein</fullName>
    </submittedName>
</protein>
<dbReference type="EMBL" id="GL983687">
    <property type="protein sequence ID" value="EGR32385.1"/>
    <property type="molecule type" value="Genomic_DNA"/>
</dbReference>
<dbReference type="Proteomes" id="UP000008983">
    <property type="component" value="Unassembled WGS sequence"/>
</dbReference>
<dbReference type="GO" id="GO:0030041">
    <property type="term" value="P:actin filament polymerization"/>
    <property type="evidence" value="ECO:0007669"/>
    <property type="project" value="TreeGrafter"/>
</dbReference>
<comment type="similarity">
    <text evidence="1">Belongs to the strumpellin family.</text>
</comment>
<dbReference type="OrthoDB" id="565118at2759"/>
<dbReference type="GO" id="GO:0140285">
    <property type="term" value="P:endosome fission"/>
    <property type="evidence" value="ECO:0007669"/>
    <property type="project" value="TreeGrafter"/>
</dbReference>
<accession>G0QQV5</accession>
<dbReference type="Pfam" id="PF10266">
    <property type="entry name" value="Strumpellin"/>
    <property type="match status" value="1"/>
</dbReference>
<dbReference type="InParanoid" id="G0QQV5"/>
<dbReference type="PANTHER" id="PTHR15691">
    <property type="entry name" value="WASH COMPLEX SUBUNIT 5"/>
    <property type="match status" value="1"/>
</dbReference>
<dbReference type="GO" id="GO:0005768">
    <property type="term" value="C:endosome"/>
    <property type="evidence" value="ECO:0007669"/>
    <property type="project" value="TreeGrafter"/>
</dbReference>
<evidence type="ECO:0000256" key="1">
    <source>
        <dbReference type="ARBA" id="ARBA00006224"/>
    </source>
</evidence>
<dbReference type="GO" id="GO:0007032">
    <property type="term" value="P:endosome organization"/>
    <property type="evidence" value="ECO:0007669"/>
    <property type="project" value="TreeGrafter"/>
</dbReference>
<gene>
    <name evidence="2" type="ORF">IMG5_084740</name>
</gene>
<dbReference type="GO" id="GO:0051125">
    <property type="term" value="P:regulation of actin nucleation"/>
    <property type="evidence" value="ECO:0007669"/>
    <property type="project" value="TreeGrafter"/>
</dbReference>
<dbReference type="OMA" id="YDNETRA"/>
<dbReference type="AlphaFoldDB" id="G0QQV5"/>
<organism evidence="2 3">
    <name type="scientific">Ichthyophthirius multifiliis</name>
    <name type="common">White spot disease agent</name>
    <name type="synonym">Ich</name>
    <dbReference type="NCBI Taxonomy" id="5932"/>
    <lineage>
        <taxon>Eukaryota</taxon>
        <taxon>Sar</taxon>
        <taxon>Alveolata</taxon>
        <taxon>Ciliophora</taxon>
        <taxon>Intramacronucleata</taxon>
        <taxon>Oligohymenophorea</taxon>
        <taxon>Hymenostomatida</taxon>
        <taxon>Ophryoglenina</taxon>
        <taxon>Ichthyophthirius</taxon>
    </lineage>
</organism>
<reference evidence="2 3" key="1">
    <citation type="submission" date="2011-07" db="EMBL/GenBank/DDBJ databases">
        <authorList>
            <person name="Coyne R."/>
            <person name="Brami D."/>
            <person name="Johnson J."/>
            <person name="Hostetler J."/>
            <person name="Hannick L."/>
            <person name="Clark T."/>
            <person name="Cassidy-Hanley D."/>
            <person name="Inman J."/>
        </authorList>
    </citation>
    <scope>NUCLEOTIDE SEQUENCE [LARGE SCALE GENOMIC DNA]</scope>
    <source>
        <strain evidence="2 3">G5</strain>
    </source>
</reference>
<sequence>MANVTQKYYSQKIKCNMQSDKKKDILALLLISSKFEDKFKICLQKLIQQKQEKWDIDRLKCTKRMEELAKFFAGGYQLGENQGDEGYKEWFEEMKNQIEKLQYGDTTYIGRKVKQLIEALEDIEQYDQVSRSIQIKQYLYDTRKDLKHMMRIVNLKEEYLTNISLISDVTYCWQSLQDGYIQIILFTESILSMEKYLIGVIEVNPKQILDDGIRKELLKLIAKQLDQRLMFNNGDINKFLNTLFQLQYYLQGFKKSLEYIQDFIGNYGLRIFHEEFERLIISYIDMEQIAFITKKLDYEELLYDDNIPMPDRQNMENNNSVNFMGRILNEIMKLTDFKNTVYVHQNIAFYSFPKGQEMLNLKIMNMLYKCIGISGLNGLDQLLSFMIASSITTLIRKIKKQIGNEL</sequence>
<dbReference type="InterPro" id="IPR019393">
    <property type="entry name" value="WASH_strumpellin"/>
</dbReference>
<dbReference type="GO" id="GO:0071203">
    <property type="term" value="C:WASH complex"/>
    <property type="evidence" value="ECO:0007669"/>
    <property type="project" value="InterPro"/>
</dbReference>
<keyword evidence="3" id="KW-1185">Reference proteome</keyword>
<dbReference type="PANTHER" id="PTHR15691:SF6">
    <property type="entry name" value="WASH COMPLEX SUBUNIT 5"/>
    <property type="match status" value="1"/>
</dbReference>
<proteinExistence type="inferred from homology"/>
<evidence type="ECO:0000313" key="3">
    <source>
        <dbReference type="Proteomes" id="UP000008983"/>
    </source>
</evidence>
<dbReference type="GeneID" id="14908547"/>
<dbReference type="STRING" id="857967.G0QQV5"/>